<comment type="subcellular location">
    <subcellularLocation>
        <location evidence="1">Cell membrane</location>
        <topology evidence="1">Multi-pass membrane protein</topology>
    </subcellularLocation>
    <subcellularLocation>
        <location evidence="6">Membrane</location>
        <topology evidence="6">Multi-pass membrane protein</topology>
    </subcellularLocation>
</comment>
<dbReference type="GO" id="GO:0005886">
    <property type="term" value="C:plasma membrane"/>
    <property type="evidence" value="ECO:0007669"/>
    <property type="project" value="UniProtKB-SubCell"/>
</dbReference>
<dbReference type="GO" id="GO:0017038">
    <property type="term" value="P:protein import"/>
    <property type="evidence" value="ECO:0007669"/>
    <property type="project" value="TreeGrafter"/>
</dbReference>
<feature type="transmembrane region" description="Helical" evidence="7">
    <location>
        <begin position="172"/>
        <end position="200"/>
    </location>
</feature>
<evidence type="ECO:0000256" key="2">
    <source>
        <dbReference type="ARBA" id="ARBA00022475"/>
    </source>
</evidence>
<evidence type="ECO:0000313" key="10">
    <source>
        <dbReference type="Proteomes" id="UP000319771"/>
    </source>
</evidence>
<evidence type="ECO:0000256" key="7">
    <source>
        <dbReference type="SAM" id="Phobius"/>
    </source>
</evidence>
<dbReference type="Proteomes" id="UP000319771">
    <property type="component" value="Unassembled WGS sequence"/>
</dbReference>
<feature type="domain" description="MotA/TolQ/ExbB proton channel" evidence="8">
    <location>
        <begin position="110"/>
        <end position="214"/>
    </location>
</feature>
<accession>A0A538UBN4</accession>
<feature type="transmembrane region" description="Helical" evidence="7">
    <location>
        <begin position="32"/>
        <end position="49"/>
    </location>
</feature>
<dbReference type="Pfam" id="PF01618">
    <property type="entry name" value="MotA_ExbB"/>
    <property type="match status" value="1"/>
</dbReference>
<evidence type="ECO:0000259" key="8">
    <source>
        <dbReference type="Pfam" id="PF01618"/>
    </source>
</evidence>
<comment type="similarity">
    <text evidence="6">Belongs to the exbB/tolQ family.</text>
</comment>
<protein>
    <recommendedName>
        <fullName evidence="8">MotA/TolQ/ExbB proton channel domain-containing protein</fullName>
    </recommendedName>
</protein>
<organism evidence="9 10">
    <name type="scientific">Eiseniibacteriota bacterium</name>
    <dbReference type="NCBI Taxonomy" id="2212470"/>
    <lineage>
        <taxon>Bacteria</taxon>
        <taxon>Candidatus Eiseniibacteriota</taxon>
    </lineage>
</organism>
<evidence type="ECO:0000313" key="9">
    <source>
        <dbReference type="EMBL" id="TMQ73257.1"/>
    </source>
</evidence>
<keyword evidence="6" id="KW-0653">Protein transport</keyword>
<evidence type="ECO:0000256" key="6">
    <source>
        <dbReference type="RuleBase" id="RU004057"/>
    </source>
</evidence>
<dbReference type="InterPro" id="IPR050790">
    <property type="entry name" value="ExbB/TolQ_transport"/>
</dbReference>
<dbReference type="PANTHER" id="PTHR30625:SF3">
    <property type="entry name" value="TOL-PAL SYSTEM PROTEIN TOLQ"/>
    <property type="match status" value="1"/>
</dbReference>
<name>A0A538UBN4_UNCEI</name>
<evidence type="ECO:0000256" key="4">
    <source>
        <dbReference type="ARBA" id="ARBA00022989"/>
    </source>
</evidence>
<keyword evidence="4 7" id="KW-1133">Transmembrane helix</keyword>
<feature type="transmembrane region" description="Helical" evidence="7">
    <location>
        <begin position="137"/>
        <end position="160"/>
    </location>
</feature>
<keyword evidence="6" id="KW-0813">Transport</keyword>
<evidence type="ECO:0000256" key="5">
    <source>
        <dbReference type="ARBA" id="ARBA00023136"/>
    </source>
</evidence>
<evidence type="ECO:0000256" key="3">
    <source>
        <dbReference type="ARBA" id="ARBA00022692"/>
    </source>
</evidence>
<dbReference type="PANTHER" id="PTHR30625">
    <property type="entry name" value="PROTEIN TOLQ"/>
    <property type="match status" value="1"/>
</dbReference>
<keyword evidence="2" id="KW-1003">Cell membrane</keyword>
<keyword evidence="3 7" id="KW-0812">Transmembrane</keyword>
<proteinExistence type="inferred from homology"/>
<reference evidence="9 10" key="1">
    <citation type="journal article" date="2019" name="Nat. Microbiol.">
        <title>Mediterranean grassland soil C-N compound turnover is dependent on rainfall and depth, and is mediated by genomically divergent microorganisms.</title>
        <authorList>
            <person name="Diamond S."/>
            <person name="Andeer P.F."/>
            <person name="Li Z."/>
            <person name="Crits-Christoph A."/>
            <person name="Burstein D."/>
            <person name="Anantharaman K."/>
            <person name="Lane K.R."/>
            <person name="Thomas B.C."/>
            <person name="Pan C."/>
            <person name="Northen T.R."/>
            <person name="Banfield J.F."/>
        </authorList>
    </citation>
    <scope>NUCLEOTIDE SEQUENCE [LARGE SCALE GENOMIC DNA]</scope>
    <source>
        <strain evidence="9">WS_11</strain>
    </source>
</reference>
<evidence type="ECO:0000256" key="1">
    <source>
        <dbReference type="ARBA" id="ARBA00004651"/>
    </source>
</evidence>
<dbReference type="InterPro" id="IPR002898">
    <property type="entry name" value="MotA_ExbB_proton_chnl"/>
</dbReference>
<gene>
    <name evidence="9" type="ORF">E6K81_05090</name>
</gene>
<keyword evidence="5 7" id="KW-0472">Membrane</keyword>
<comment type="caution">
    <text evidence="9">The sequence shown here is derived from an EMBL/GenBank/DDBJ whole genome shotgun (WGS) entry which is preliminary data.</text>
</comment>
<dbReference type="EMBL" id="VBPB01000076">
    <property type="protein sequence ID" value="TMQ73257.1"/>
    <property type="molecule type" value="Genomic_DNA"/>
</dbReference>
<sequence length="233" mass="24728">MPVGLVVLQFGGSTRASVWALVLGSGPFAKGVLILLFLMSVVCWAIIWNRARLYGRVEKADRGFLAAFRRLPAKADLRLMCEQHPDSLLARVAMVGQRALEQHPPEAAGSSAQRYEIAQRAMDRAANEETSRLERRVGFLATTGSVSPFIGLMGTVWGVMSAFLNIGAQGSASLIVVAPGIAEALIATVAGLAAAIPAVVGYNHLLGRLRELTNLTAQFGTEFLDQRIGGGGA</sequence>
<dbReference type="AlphaFoldDB" id="A0A538UBN4"/>